<feature type="transmembrane region" description="Helical" evidence="12">
    <location>
        <begin position="434"/>
        <end position="457"/>
    </location>
</feature>
<evidence type="ECO:0000256" key="12">
    <source>
        <dbReference type="SAM" id="Phobius"/>
    </source>
</evidence>
<sequence>MAFYISHVKVDKVFFVSDVSFFSTSPELSNKKRFEYFLRTVPSDTNQADAMVQIVLKLNWTYISILYEESTYGIQAFTVLEELLLSHGICIAVKEKLTKDSGVAEELQYDNIVKRIMAKPNAKGVIIFGSDQEVAGVMRAVRRNNATGQFSWIGSDGWSARALVFEGNEPEVEGTLSVQPRAYPVPGFDDYFLKLTVQNNMRNPWFTEFWEHYFQCKWENSPRTPYNQFEKKCTGHEVMSVETGYEAERQLQFVSDAVLAFAYSLKKMHRDLCGGRPGLCSRMSPIDGVTLLNYLKNISFKGLSGEEFKFSPNGDGPARYNIIHFKQVSPGIYKWICVGRYENGELELNFSEVQFRLDEPKMPPSVCSMPCRKGEAKKFVEGENCCWHCLRCTKYQVLQSETVCFECPFGSVPNENRNGCVEIPLKYLKVHSGWAIGAVVFSSLGIIATAFTIIVFIRHNNTPVVKASGRELSYVLLTGITMCYFMTYILVQKPTKFKCGAQQIGIGMCFTIVYSALLTKTITISRIFKAGAQSAKRLKFISPKSQLFISCCIDAVQVVILATWLIIWPPNAVHYYRTRDENHLVCEAAVNATYMVAFAFPMLLIIVCTVYAVITRKIPEAFNESKYIGFTMYTTCIIWLAFIPIYFTTSSHVEINVFMMSVTVSLSATVTLVCLFSHKVYIILLHPEKNVRQSLMNTDKYNNPTTSKTINMATVSDGSVDTSDRNKSSTITYDRNHCRNCGTQTTSFSPETFLKEKEPLLSKRKMVKCVSCTFIDKRLGTNTKEVQL</sequence>
<dbReference type="PRINTS" id="PR00593">
    <property type="entry name" value="MTABOTROPICR"/>
</dbReference>
<proteinExistence type="inferred from homology"/>
<dbReference type="Gene3D" id="3.40.50.2300">
    <property type="match status" value="2"/>
</dbReference>
<gene>
    <name evidence="14" type="ORF">JTE90_028935</name>
</gene>
<dbReference type="Pfam" id="PF00003">
    <property type="entry name" value="7tm_3"/>
    <property type="match status" value="1"/>
</dbReference>
<dbReference type="Pfam" id="PF01094">
    <property type="entry name" value="ANF_receptor"/>
    <property type="match status" value="1"/>
</dbReference>
<dbReference type="PANTHER" id="PTHR24060">
    <property type="entry name" value="METABOTROPIC GLUTAMATE RECEPTOR"/>
    <property type="match status" value="1"/>
</dbReference>
<evidence type="ECO:0000256" key="6">
    <source>
        <dbReference type="ARBA" id="ARBA00023040"/>
    </source>
</evidence>
<evidence type="ECO:0000256" key="1">
    <source>
        <dbReference type="ARBA" id="ARBA00004651"/>
    </source>
</evidence>
<keyword evidence="9" id="KW-0325">Glycoprotein</keyword>
<keyword evidence="10" id="KW-0807">Transducer</keyword>
<keyword evidence="5 12" id="KW-1133">Transmembrane helix</keyword>
<dbReference type="FunFam" id="3.40.50.2300:FF:000145">
    <property type="entry name" value="Glutamate receptor, metabotropic"/>
    <property type="match status" value="1"/>
</dbReference>
<reference evidence="14 15" key="1">
    <citation type="journal article" date="2022" name="Nat. Ecol. Evol.">
        <title>A masculinizing supergene underlies an exaggerated male reproductive morph in a spider.</title>
        <authorList>
            <person name="Hendrickx F."/>
            <person name="De Corte Z."/>
            <person name="Sonet G."/>
            <person name="Van Belleghem S.M."/>
            <person name="Kostlbacher S."/>
            <person name="Vangestel C."/>
        </authorList>
    </citation>
    <scope>NUCLEOTIDE SEQUENCE [LARGE SCALE GENOMIC DNA]</scope>
    <source>
        <strain evidence="14">W744_W776</strain>
    </source>
</reference>
<feature type="transmembrane region" description="Helical" evidence="12">
    <location>
        <begin position="655"/>
        <end position="676"/>
    </location>
</feature>
<feature type="transmembrane region" description="Helical" evidence="12">
    <location>
        <begin position="547"/>
        <end position="568"/>
    </location>
</feature>
<comment type="subcellular location">
    <subcellularLocation>
        <location evidence="1">Cell membrane</location>
        <topology evidence="1">Multi-pass membrane protein</topology>
    </subcellularLocation>
</comment>
<evidence type="ECO:0000256" key="8">
    <source>
        <dbReference type="ARBA" id="ARBA00023170"/>
    </source>
</evidence>
<feature type="transmembrane region" description="Helical" evidence="12">
    <location>
        <begin position="588"/>
        <end position="615"/>
    </location>
</feature>
<dbReference type="CDD" id="cd15045">
    <property type="entry name" value="7tmC_mGluRs"/>
    <property type="match status" value="1"/>
</dbReference>
<dbReference type="GO" id="GO:0004930">
    <property type="term" value="F:G protein-coupled receptor activity"/>
    <property type="evidence" value="ECO:0007669"/>
    <property type="project" value="UniProtKB-KW"/>
</dbReference>
<feature type="transmembrane region" description="Helical" evidence="12">
    <location>
        <begin position="627"/>
        <end position="649"/>
    </location>
</feature>
<evidence type="ECO:0000256" key="2">
    <source>
        <dbReference type="ARBA" id="ARBA00007242"/>
    </source>
</evidence>
<dbReference type="InterPro" id="IPR028082">
    <property type="entry name" value="Peripla_BP_I"/>
</dbReference>
<dbReference type="SUPFAM" id="SSF53822">
    <property type="entry name" value="Periplasmic binding protein-like I"/>
    <property type="match status" value="1"/>
</dbReference>
<evidence type="ECO:0000256" key="5">
    <source>
        <dbReference type="ARBA" id="ARBA00022989"/>
    </source>
</evidence>
<dbReference type="InterPro" id="IPR050726">
    <property type="entry name" value="mGluR"/>
</dbReference>
<feature type="transmembrane region" description="Helical" evidence="12">
    <location>
        <begin position="472"/>
        <end position="491"/>
    </location>
</feature>
<comment type="function">
    <text evidence="11">G-protein coupled receptor for glutamate. Ligand binding causes a conformation change that triggers signaling via guanine nucleotide-binding proteins (G proteins) and modulates the activity of down-stream effectors.</text>
</comment>
<organism evidence="14 15">
    <name type="scientific">Oedothorax gibbosus</name>
    <dbReference type="NCBI Taxonomy" id="931172"/>
    <lineage>
        <taxon>Eukaryota</taxon>
        <taxon>Metazoa</taxon>
        <taxon>Ecdysozoa</taxon>
        <taxon>Arthropoda</taxon>
        <taxon>Chelicerata</taxon>
        <taxon>Arachnida</taxon>
        <taxon>Araneae</taxon>
        <taxon>Araneomorphae</taxon>
        <taxon>Entelegynae</taxon>
        <taxon>Araneoidea</taxon>
        <taxon>Linyphiidae</taxon>
        <taxon>Erigoninae</taxon>
        <taxon>Oedothorax</taxon>
    </lineage>
</organism>
<name>A0AAV6VJY2_9ARAC</name>
<keyword evidence="8" id="KW-0675">Receptor</keyword>
<feature type="transmembrane region" description="Helical" evidence="12">
    <location>
        <begin position="503"/>
        <end position="527"/>
    </location>
</feature>
<accession>A0AAV6VJY2</accession>
<evidence type="ECO:0000313" key="15">
    <source>
        <dbReference type="Proteomes" id="UP000827092"/>
    </source>
</evidence>
<evidence type="ECO:0000256" key="4">
    <source>
        <dbReference type="ARBA" id="ARBA00022692"/>
    </source>
</evidence>
<dbReference type="InterPro" id="IPR000162">
    <property type="entry name" value="GPCR_3_mtglu_rcpt"/>
</dbReference>
<dbReference type="InterPro" id="IPR017979">
    <property type="entry name" value="GPCR_3_CS"/>
</dbReference>
<dbReference type="PROSITE" id="PS50259">
    <property type="entry name" value="G_PROTEIN_RECEP_F3_4"/>
    <property type="match status" value="1"/>
</dbReference>
<dbReference type="PRINTS" id="PR00248">
    <property type="entry name" value="GPCRMGR"/>
</dbReference>
<comment type="caution">
    <text evidence="14">The sequence shown here is derived from an EMBL/GenBank/DDBJ whole genome shotgun (WGS) entry which is preliminary data.</text>
</comment>
<dbReference type="Gene3D" id="2.10.50.30">
    <property type="entry name" value="GPCR, family 3, nine cysteines domain"/>
    <property type="match status" value="1"/>
</dbReference>
<evidence type="ECO:0000259" key="13">
    <source>
        <dbReference type="PROSITE" id="PS50259"/>
    </source>
</evidence>
<evidence type="ECO:0000256" key="7">
    <source>
        <dbReference type="ARBA" id="ARBA00023136"/>
    </source>
</evidence>
<evidence type="ECO:0000256" key="9">
    <source>
        <dbReference type="ARBA" id="ARBA00023180"/>
    </source>
</evidence>
<dbReference type="InterPro" id="IPR000337">
    <property type="entry name" value="GPCR_3"/>
</dbReference>
<keyword evidence="15" id="KW-1185">Reference proteome</keyword>
<dbReference type="FunFam" id="2.10.50.30:FF:000001">
    <property type="entry name" value="metabotropic glutamate receptor 1"/>
    <property type="match status" value="1"/>
</dbReference>
<evidence type="ECO:0000256" key="11">
    <source>
        <dbReference type="ARBA" id="ARBA00054813"/>
    </source>
</evidence>
<protein>
    <recommendedName>
        <fullName evidence="13">G-protein coupled receptors family 3 profile domain-containing protein</fullName>
    </recommendedName>
</protein>
<comment type="similarity">
    <text evidence="2">Belongs to the G-protein coupled receptor 3 family.</text>
</comment>
<dbReference type="AlphaFoldDB" id="A0AAV6VJY2"/>
<keyword evidence="4 12" id="KW-0812">Transmembrane</keyword>
<dbReference type="InterPro" id="IPR038550">
    <property type="entry name" value="GPCR_3_9-Cys_sf"/>
</dbReference>
<keyword evidence="3" id="KW-1003">Cell membrane</keyword>
<feature type="domain" description="G-protein coupled receptors family 3 profile" evidence="13">
    <location>
        <begin position="434"/>
        <end position="699"/>
    </location>
</feature>
<evidence type="ECO:0000256" key="10">
    <source>
        <dbReference type="ARBA" id="ARBA00023224"/>
    </source>
</evidence>
<dbReference type="InterPro" id="IPR001828">
    <property type="entry name" value="ANF_lig-bd_rcpt"/>
</dbReference>
<dbReference type="Proteomes" id="UP000827092">
    <property type="component" value="Unassembled WGS sequence"/>
</dbReference>
<dbReference type="GO" id="GO:0005886">
    <property type="term" value="C:plasma membrane"/>
    <property type="evidence" value="ECO:0007669"/>
    <property type="project" value="UniProtKB-SubCell"/>
</dbReference>
<dbReference type="InterPro" id="IPR017978">
    <property type="entry name" value="GPCR_3_C"/>
</dbReference>
<dbReference type="Pfam" id="PF07562">
    <property type="entry name" value="NCD3G"/>
    <property type="match status" value="1"/>
</dbReference>
<dbReference type="PROSITE" id="PS00981">
    <property type="entry name" value="G_PROTEIN_RECEP_F3_3"/>
    <property type="match status" value="1"/>
</dbReference>
<evidence type="ECO:0000256" key="3">
    <source>
        <dbReference type="ARBA" id="ARBA00022475"/>
    </source>
</evidence>
<dbReference type="InterPro" id="IPR011500">
    <property type="entry name" value="GPCR_3_9-Cys_dom"/>
</dbReference>
<evidence type="ECO:0000313" key="14">
    <source>
        <dbReference type="EMBL" id="KAG8195961.1"/>
    </source>
</evidence>
<dbReference type="EMBL" id="JAFNEN010000075">
    <property type="protein sequence ID" value="KAG8195961.1"/>
    <property type="molecule type" value="Genomic_DNA"/>
</dbReference>
<keyword evidence="6" id="KW-0297">G-protein coupled receptor</keyword>
<keyword evidence="7 12" id="KW-0472">Membrane</keyword>